<accession>A0A8J3KXC1</accession>
<evidence type="ECO:0008006" key="3">
    <source>
        <dbReference type="Google" id="ProtNLM"/>
    </source>
</evidence>
<protein>
    <recommendedName>
        <fullName evidence="3">Spore maturation protein CgeB</fullName>
    </recommendedName>
</protein>
<reference evidence="1 2" key="1">
    <citation type="submission" date="2021-01" db="EMBL/GenBank/DDBJ databases">
        <title>Whole genome shotgun sequence of Catellatospora coxensis NBRC 107359.</title>
        <authorList>
            <person name="Komaki H."/>
            <person name="Tamura T."/>
        </authorList>
    </citation>
    <scope>NUCLEOTIDE SEQUENCE [LARGE SCALE GENOMIC DNA]</scope>
    <source>
        <strain evidence="1 2">NBRC 107359</strain>
    </source>
</reference>
<comment type="caution">
    <text evidence="1">The sequence shown here is derived from an EMBL/GenBank/DDBJ whole genome shotgun (WGS) entry which is preliminary data.</text>
</comment>
<dbReference type="EMBL" id="BONI01000002">
    <property type="protein sequence ID" value="GIG03670.1"/>
    <property type="molecule type" value="Genomic_DNA"/>
</dbReference>
<name>A0A8J3KXC1_9ACTN</name>
<evidence type="ECO:0000313" key="1">
    <source>
        <dbReference type="EMBL" id="GIG03670.1"/>
    </source>
</evidence>
<dbReference type="RefSeq" id="WP_203688141.1">
    <property type="nucleotide sequence ID" value="NZ_BAAALC010000001.1"/>
</dbReference>
<organism evidence="1 2">
    <name type="scientific">Catellatospora coxensis</name>
    <dbReference type="NCBI Taxonomy" id="310354"/>
    <lineage>
        <taxon>Bacteria</taxon>
        <taxon>Bacillati</taxon>
        <taxon>Actinomycetota</taxon>
        <taxon>Actinomycetes</taxon>
        <taxon>Micromonosporales</taxon>
        <taxon>Micromonosporaceae</taxon>
        <taxon>Catellatospora</taxon>
    </lineage>
</organism>
<gene>
    <name evidence="1" type="ORF">Cco03nite_03700</name>
</gene>
<sequence length="344" mass="38842">MKIGYSFWGFLGPGVTDTPDGGRSHRRTLIDALFARGHDIVFLQPDRDLAEAGTVLPPRYTWDAGLPEIDALMLEWRWPIPGRNDTWCGAPGHTCDLHRQTDLVAHYTHRLRTPTILWDKDRWLPAHDPMRTLPHVAVCEPALHPSPGATSLLFPVSDHALDTADPWRLARTDRHLDLAYVGNQYDRDAMFDQFFAPAAATRPHVVAGKWTDTTAWPQVRFTGRIPFEAVAAIHATSLATVLLLPRRYAAVGHMTQRLFESVLAGCLPITPRLIRSAAKFAPDQLHVRDSADVARICDRLREIKGTREHAELITDCLRYLDMFRVSKQLLTLERILHERVVSAT</sequence>
<keyword evidence="2" id="KW-1185">Reference proteome</keyword>
<dbReference type="AlphaFoldDB" id="A0A8J3KXC1"/>
<dbReference type="Proteomes" id="UP000630887">
    <property type="component" value="Unassembled WGS sequence"/>
</dbReference>
<evidence type="ECO:0000313" key="2">
    <source>
        <dbReference type="Proteomes" id="UP000630887"/>
    </source>
</evidence>
<proteinExistence type="predicted"/>